<evidence type="ECO:0000313" key="3">
    <source>
        <dbReference type="Proteomes" id="UP000178565"/>
    </source>
</evidence>
<dbReference type="EMBL" id="MFDM01000032">
    <property type="protein sequence ID" value="OGE41920.1"/>
    <property type="molecule type" value="Genomic_DNA"/>
</dbReference>
<dbReference type="Proteomes" id="UP000178565">
    <property type="component" value="Unassembled WGS sequence"/>
</dbReference>
<dbReference type="STRING" id="1797785.A3B45_01780"/>
<comment type="caution">
    <text evidence="2">The sequence shown here is derived from an EMBL/GenBank/DDBJ whole genome shotgun (WGS) entry which is preliminary data.</text>
</comment>
<dbReference type="Gene3D" id="3.90.79.10">
    <property type="entry name" value="Nucleoside Triphosphate Pyrophosphohydrolase"/>
    <property type="match status" value="1"/>
</dbReference>
<dbReference type="PANTHER" id="PTHR16099">
    <property type="entry name" value="8-OXO-DGTP DIPHOSPHATES NUDT15"/>
    <property type="match status" value="1"/>
</dbReference>
<name>A0A1F5KM62_9BACT</name>
<reference evidence="2 3" key="1">
    <citation type="journal article" date="2016" name="Nat. Commun.">
        <title>Thousands of microbial genomes shed light on interconnected biogeochemical processes in an aquifer system.</title>
        <authorList>
            <person name="Anantharaman K."/>
            <person name="Brown C.T."/>
            <person name="Hug L.A."/>
            <person name="Sharon I."/>
            <person name="Castelle C.J."/>
            <person name="Probst A.J."/>
            <person name="Thomas B.C."/>
            <person name="Singh A."/>
            <person name="Wilkins M.J."/>
            <person name="Karaoz U."/>
            <person name="Brodie E.L."/>
            <person name="Williams K.H."/>
            <person name="Hubbard S.S."/>
            <person name="Banfield J.F."/>
        </authorList>
    </citation>
    <scope>NUCLEOTIDE SEQUENCE [LARGE SCALE GENOMIC DNA]</scope>
</reference>
<evidence type="ECO:0000259" key="1">
    <source>
        <dbReference type="PROSITE" id="PS51462"/>
    </source>
</evidence>
<dbReference type="InterPro" id="IPR015797">
    <property type="entry name" value="NUDIX_hydrolase-like_dom_sf"/>
</dbReference>
<dbReference type="PANTHER" id="PTHR16099:SF5">
    <property type="entry name" value="NUCLEOTIDE TRIPHOSPHATE DIPHOSPHATASE NUDT15"/>
    <property type="match status" value="1"/>
</dbReference>
<accession>A0A1F5KM62</accession>
<dbReference type="FunFam" id="3.90.79.10:FF:000060">
    <property type="entry name" value="Nudix hydrolase 1"/>
    <property type="match status" value="1"/>
</dbReference>
<organism evidence="2 3">
    <name type="scientific">Candidatus Daviesbacteria bacterium RIFCSPLOWO2_01_FULL_39_12</name>
    <dbReference type="NCBI Taxonomy" id="1797785"/>
    <lineage>
        <taxon>Bacteria</taxon>
        <taxon>Candidatus Daviesiibacteriota</taxon>
    </lineage>
</organism>
<evidence type="ECO:0000313" key="2">
    <source>
        <dbReference type="EMBL" id="OGE41920.1"/>
    </source>
</evidence>
<dbReference type="GO" id="GO:0005829">
    <property type="term" value="C:cytosol"/>
    <property type="evidence" value="ECO:0007669"/>
    <property type="project" value="TreeGrafter"/>
</dbReference>
<dbReference type="SUPFAM" id="SSF55811">
    <property type="entry name" value="Nudix"/>
    <property type="match status" value="1"/>
</dbReference>
<gene>
    <name evidence="2" type="ORF">A3B45_01780</name>
</gene>
<dbReference type="CDD" id="cd04678">
    <property type="entry name" value="NUDIX_MTH2_Nudt15"/>
    <property type="match status" value="1"/>
</dbReference>
<protein>
    <recommendedName>
        <fullName evidence="1">Nudix hydrolase domain-containing protein</fullName>
    </recommendedName>
</protein>
<dbReference type="Pfam" id="PF00293">
    <property type="entry name" value="NUDIX"/>
    <property type="match status" value="1"/>
</dbReference>
<sequence>MAGKKRPKVGIGVLVLKDGKALLAKRKGAHGKGEYAFPGGHLEFGESILDCVKRECWEEAGIKIKNIKFVRISNLKKYTGKHYVDIGLIAQWMSGEPQVLEPHKTEEWNWYDFKNLPQPLFEVEYHTFEALKTGKNFFDN</sequence>
<proteinExistence type="predicted"/>
<feature type="domain" description="Nudix hydrolase" evidence="1">
    <location>
        <begin position="4"/>
        <end position="138"/>
    </location>
</feature>
<dbReference type="InterPro" id="IPR000086">
    <property type="entry name" value="NUDIX_hydrolase_dom"/>
</dbReference>
<dbReference type="PROSITE" id="PS51462">
    <property type="entry name" value="NUDIX"/>
    <property type="match status" value="1"/>
</dbReference>
<dbReference type="AlphaFoldDB" id="A0A1F5KM62"/>
<dbReference type="GO" id="GO:0035539">
    <property type="term" value="F:8-oxo-7,8-dihydrodeoxyguanosine triphosphate pyrophosphatase activity"/>
    <property type="evidence" value="ECO:0007669"/>
    <property type="project" value="TreeGrafter"/>
</dbReference>
<dbReference type="GO" id="GO:0006203">
    <property type="term" value="P:dGTP catabolic process"/>
    <property type="evidence" value="ECO:0007669"/>
    <property type="project" value="TreeGrafter"/>
</dbReference>